<dbReference type="InterPro" id="IPR012902">
    <property type="entry name" value="N_methyl_site"/>
</dbReference>
<proteinExistence type="predicted"/>
<evidence type="ECO:0008006" key="3">
    <source>
        <dbReference type="Google" id="ProtNLM"/>
    </source>
</evidence>
<evidence type="ECO:0000313" key="2">
    <source>
        <dbReference type="EMBL" id="VAY88231.1"/>
    </source>
</evidence>
<feature type="transmembrane region" description="Helical" evidence="1">
    <location>
        <begin position="6"/>
        <end position="26"/>
    </location>
</feature>
<reference evidence="2" key="1">
    <citation type="submission" date="2018-10" db="EMBL/GenBank/DDBJ databases">
        <authorList>
            <person name="Aoki K."/>
        </authorList>
    </citation>
    <scope>NUCLEOTIDE SEQUENCE</scope>
</reference>
<keyword evidence="1" id="KW-1133">Transmembrane helix</keyword>
<evidence type="ECO:0000256" key="1">
    <source>
        <dbReference type="SAM" id="Phobius"/>
    </source>
</evidence>
<keyword evidence="1" id="KW-0812">Transmembrane</keyword>
<protein>
    <recommendedName>
        <fullName evidence="3">Prepilin-type N-terminal cleavage/methylation domain-containing protein</fullName>
    </recommendedName>
</protein>
<gene>
    <name evidence="2" type="ORF">MNB_ARC-1_1140</name>
</gene>
<sequence length="206" mass="22957">MKKKQGFSLMEIFVSIAIVGLLTWYASKSNIFEMRRQKINTAHELLVGFFNSAVFHLTLGYPSSRGGYCSKGDAYRDITAERIVLCTKLKSFTVGGYTEHNSTDGTQTYLTGIFSSLVDGEGGKVYFLEDNISSEQIYIFFDLSEASGSSLQKQSRNRASLERIFMQKISKSFATAVIGVYPKALDIKTKIGGRIDDGKFMIKISK</sequence>
<accession>A0A3B1E717</accession>
<name>A0A3B1E717_9ZZZZ</name>
<dbReference type="AlphaFoldDB" id="A0A3B1E717"/>
<keyword evidence="1" id="KW-0472">Membrane</keyword>
<dbReference type="NCBIfam" id="TIGR02532">
    <property type="entry name" value="IV_pilin_GFxxxE"/>
    <property type="match status" value="1"/>
</dbReference>
<organism evidence="2">
    <name type="scientific">hydrothermal vent metagenome</name>
    <dbReference type="NCBI Taxonomy" id="652676"/>
    <lineage>
        <taxon>unclassified sequences</taxon>
        <taxon>metagenomes</taxon>
        <taxon>ecological metagenomes</taxon>
    </lineage>
</organism>
<dbReference type="EMBL" id="UOYO01000048">
    <property type="protein sequence ID" value="VAY88231.1"/>
    <property type="molecule type" value="Genomic_DNA"/>
</dbReference>